<reference evidence="15" key="1">
    <citation type="submission" date="2020-11" db="EMBL/GenBank/DDBJ databases">
        <authorList>
            <person name="Tran Van P."/>
        </authorList>
    </citation>
    <scope>NUCLEOTIDE SEQUENCE</scope>
</reference>
<dbReference type="SUPFAM" id="SSF56112">
    <property type="entry name" value="Protein kinase-like (PK-like)"/>
    <property type="match status" value="1"/>
</dbReference>
<dbReference type="SMART" id="SM00220">
    <property type="entry name" value="S_TKc"/>
    <property type="match status" value="1"/>
</dbReference>
<evidence type="ECO:0000256" key="11">
    <source>
        <dbReference type="ARBA" id="ARBA00023306"/>
    </source>
</evidence>
<dbReference type="Gene3D" id="3.30.200.20">
    <property type="entry name" value="Phosphorylase Kinase, domain 1"/>
    <property type="match status" value="1"/>
</dbReference>
<keyword evidence="9" id="KW-0067">ATP-binding</keyword>
<comment type="similarity">
    <text evidence="2">Belongs to the protein kinase superfamily. CAMK Ser/Thr protein kinase family. NIM1 subfamily.</text>
</comment>
<keyword evidence="11" id="KW-0131">Cell cycle</keyword>
<dbReference type="GO" id="GO:0005524">
    <property type="term" value="F:ATP binding"/>
    <property type="evidence" value="ECO:0007669"/>
    <property type="project" value="UniProtKB-KW"/>
</dbReference>
<proteinExistence type="inferred from homology"/>
<protein>
    <recommendedName>
        <fullName evidence="3">non-specific serine/threonine protein kinase</fullName>
        <ecNumber evidence="3">2.7.11.1</ecNumber>
    </recommendedName>
</protein>
<dbReference type="PANTHER" id="PTHR24346">
    <property type="entry name" value="MAP/MICROTUBULE AFFINITY-REGULATING KINASE"/>
    <property type="match status" value="1"/>
</dbReference>
<dbReference type="FunFam" id="3.30.200.20:FF:000229">
    <property type="entry name" value="Serine/threonine-protein kinase Chk1"/>
    <property type="match status" value="1"/>
</dbReference>
<dbReference type="Pfam" id="PF00069">
    <property type="entry name" value="Pkinase"/>
    <property type="match status" value="1"/>
</dbReference>
<evidence type="ECO:0000313" key="16">
    <source>
        <dbReference type="Proteomes" id="UP000759131"/>
    </source>
</evidence>
<dbReference type="InterPro" id="IPR000719">
    <property type="entry name" value="Prot_kinase_dom"/>
</dbReference>
<evidence type="ECO:0000313" key="15">
    <source>
        <dbReference type="EMBL" id="CAD7631289.1"/>
    </source>
</evidence>
<dbReference type="InterPro" id="IPR011009">
    <property type="entry name" value="Kinase-like_dom_sf"/>
</dbReference>
<dbReference type="PANTHER" id="PTHR24346:SF107">
    <property type="entry name" value="SERINE_THREONINE-PROTEIN KINASE CHK1"/>
    <property type="match status" value="1"/>
</dbReference>
<accession>A0A7R9Q3V6</accession>
<dbReference type="AlphaFoldDB" id="A0A7R9Q3V6"/>
<keyword evidence="7" id="KW-0227">DNA damage</keyword>
<gene>
    <name evidence="15" type="ORF">OSB1V03_LOCUS11698</name>
</gene>
<dbReference type="GO" id="GO:0033314">
    <property type="term" value="P:mitotic DNA replication checkpoint signaling"/>
    <property type="evidence" value="ECO:0007669"/>
    <property type="project" value="UniProtKB-ARBA"/>
</dbReference>
<organism evidence="15">
    <name type="scientific">Medioppia subpectinata</name>
    <dbReference type="NCBI Taxonomy" id="1979941"/>
    <lineage>
        <taxon>Eukaryota</taxon>
        <taxon>Metazoa</taxon>
        <taxon>Ecdysozoa</taxon>
        <taxon>Arthropoda</taxon>
        <taxon>Chelicerata</taxon>
        <taxon>Arachnida</taxon>
        <taxon>Acari</taxon>
        <taxon>Acariformes</taxon>
        <taxon>Sarcoptiformes</taxon>
        <taxon>Oribatida</taxon>
        <taxon>Brachypylina</taxon>
        <taxon>Oppioidea</taxon>
        <taxon>Oppiidae</taxon>
        <taxon>Medioppia</taxon>
    </lineage>
</organism>
<evidence type="ECO:0000256" key="10">
    <source>
        <dbReference type="ARBA" id="ARBA00023242"/>
    </source>
</evidence>
<evidence type="ECO:0000256" key="3">
    <source>
        <dbReference type="ARBA" id="ARBA00012513"/>
    </source>
</evidence>
<evidence type="ECO:0000256" key="12">
    <source>
        <dbReference type="ARBA" id="ARBA00047899"/>
    </source>
</evidence>
<dbReference type="PROSITE" id="PS50011">
    <property type="entry name" value="PROTEIN_KINASE_DOM"/>
    <property type="match status" value="1"/>
</dbReference>
<evidence type="ECO:0000256" key="1">
    <source>
        <dbReference type="ARBA" id="ARBA00004123"/>
    </source>
</evidence>
<dbReference type="OrthoDB" id="539158at2759"/>
<evidence type="ECO:0000256" key="6">
    <source>
        <dbReference type="ARBA" id="ARBA00022741"/>
    </source>
</evidence>
<evidence type="ECO:0000256" key="5">
    <source>
        <dbReference type="ARBA" id="ARBA00022679"/>
    </source>
</evidence>
<dbReference type="GO" id="GO:0005737">
    <property type="term" value="C:cytoplasm"/>
    <property type="evidence" value="ECO:0007669"/>
    <property type="project" value="TreeGrafter"/>
</dbReference>
<dbReference type="InterPro" id="IPR008271">
    <property type="entry name" value="Ser/Thr_kinase_AS"/>
</dbReference>
<dbReference type="PROSITE" id="PS00108">
    <property type="entry name" value="PROTEIN_KINASE_ST"/>
    <property type="match status" value="1"/>
</dbReference>
<dbReference type="EMBL" id="CAJPIZ010009246">
    <property type="protein sequence ID" value="CAG2111719.1"/>
    <property type="molecule type" value="Genomic_DNA"/>
</dbReference>
<keyword evidence="10" id="KW-0539">Nucleus</keyword>
<evidence type="ECO:0000256" key="7">
    <source>
        <dbReference type="ARBA" id="ARBA00022763"/>
    </source>
</evidence>
<dbReference type="FunFam" id="1.10.510.10:FF:000301">
    <property type="entry name" value="Serine/threonine-protein kinase Chk1"/>
    <property type="match status" value="1"/>
</dbReference>
<evidence type="ECO:0000256" key="13">
    <source>
        <dbReference type="ARBA" id="ARBA00048679"/>
    </source>
</evidence>
<dbReference type="GO" id="GO:0005634">
    <property type="term" value="C:nucleus"/>
    <property type="evidence" value="ECO:0007669"/>
    <property type="project" value="UniProtKB-SubCell"/>
</dbReference>
<dbReference type="EC" id="2.7.11.1" evidence="3"/>
<comment type="subcellular location">
    <subcellularLocation>
        <location evidence="1">Nucleus</location>
    </subcellularLocation>
</comment>
<keyword evidence="8" id="KW-0418">Kinase</keyword>
<comment type="catalytic activity">
    <reaction evidence="13">
        <text>L-seryl-[protein] + ATP = O-phospho-L-seryl-[protein] + ADP + H(+)</text>
        <dbReference type="Rhea" id="RHEA:17989"/>
        <dbReference type="Rhea" id="RHEA-COMP:9863"/>
        <dbReference type="Rhea" id="RHEA-COMP:11604"/>
        <dbReference type="ChEBI" id="CHEBI:15378"/>
        <dbReference type="ChEBI" id="CHEBI:29999"/>
        <dbReference type="ChEBI" id="CHEBI:30616"/>
        <dbReference type="ChEBI" id="CHEBI:83421"/>
        <dbReference type="ChEBI" id="CHEBI:456216"/>
        <dbReference type="EC" id="2.7.11.1"/>
    </reaction>
</comment>
<feature type="domain" description="Protein kinase" evidence="14">
    <location>
        <begin position="9"/>
        <end position="266"/>
    </location>
</feature>
<evidence type="ECO:0000256" key="2">
    <source>
        <dbReference type="ARBA" id="ARBA00010791"/>
    </source>
</evidence>
<name>A0A7R9Q3V6_9ACAR</name>
<dbReference type="EMBL" id="OC863821">
    <property type="protein sequence ID" value="CAD7631289.1"/>
    <property type="molecule type" value="Genomic_DNA"/>
</dbReference>
<comment type="catalytic activity">
    <reaction evidence="12">
        <text>L-threonyl-[protein] + ATP = O-phospho-L-threonyl-[protein] + ADP + H(+)</text>
        <dbReference type="Rhea" id="RHEA:46608"/>
        <dbReference type="Rhea" id="RHEA-COMP:11060"/>
        <dbReference type="Rhea" id="RHEA-COMP:11605"/>
        <dbReference type="ChEBI" id="CHEBI:15378"/>
        <dbReference type="ChEBI" id="CHEBI:30013"/>
        <dbReference type="ChEBI" id="CHEBI:30616"/>
        <dbReference type="ChEBI" id="CHEBI:61977"/>
        <dbReference type="ChEBI" id="CHEBI:456216"/>
        <dbReference type="EC" id="2.7.11.1"/>
    </reaction>
</comment>
<keyword evidence="6" id="KW-0547">Nucleotide-binding</keyword>
<dbReference type="GO" id="GO:0004674">
    <property type="term" value="F:protein serine/threonine kinase activity"/>
    <property type="evidence" value="ECO:0007669"/>
    <property type="project" value="UniProtKB-KW"/>
</dbReference>
<keyword evidence="5" id="KW-0808">Transferase</keyword>
<evidence type="ECO:0000256" key="4">
    <source>
        <dbReference type="ARBA" id="ARBA00022527"/>
    </source>
</evidence>
<dbReference type="Gene3D" id="1.10.510.10">
    <property type="entry name" value="Transferase(Phosphotransferase) domain 1"/>
    <property type="match status" value="1"/>
</dbReference>
<evidence type="ECO:0000256" key="8">
    <source>
        <dbReference type="ARBA" id="ARBA00022777"/>
    </source>
</evidence>
<keyword evidence="4" id="KW-0723">Serine/threonine-protein kinase</keyword>
<sequence>MAIEFVKGWHLSNVLGEGAYGEVRLLVNMETNECVATKVIDLQKYPNARNQIKKETCIHRMLKHENIIKFYGQRTDETNEYIFLEYASGGELFDRIEPDVGMDTSSAHRFFVQLISGVEYLHSKGIVHRDLKPENILLDDNDIIKISDFGMSTLFRHSGKERLLNQKCGTVPYMAPEIFIHKEYRAEPADIWSCGVILVTLLTGELPWDRPTPECKSYKAWRDESLLKTYAWNKVDTLVLSLLRKIMSPNVTKRYNLSQIMVHQWFKKRFSNSSSQPMCSPLFKAKRQCTTSADAIGRLSSASQPINALANLQMTATGLPSDDALKHICFSQPAAVDNLFLSTQMLSTPFGSSQSYMVSEHAAYWAKK</sequence>
<dbReference type="GO" id="GO:0006974">
    <property type="term" value="P:DNA damage response"/>
    <property type="evidence" value="ECO:0007669"/>
    <property type="project" value="UniProtKB-KW"/>
</dbReference>
<dbReference type="Proteomes" id="UP000759131">
    <property type="component" value="Unassembled WGS sequence"/>
</dbReference>
<evidence type="ECO:0000256" key="9">
    <source>
        <dbReference type="ARBA" id="ARBA00022840"/>
    </source>
</evidence>
<evidence type="ECO:0000259" key="14">
    <source>
        <dbReference type="PROSITE" id="PS50011"/>
    </source>
</evidence>
<keyword evidence="16" id="KW-1185">Reference proteome</keyword>